<feature type="binding site" evidence="1">
    <location>
        <position position="139"/>
    </location>
    <ligand>
        <name>S-adenosyl-L-methionine</name>
        <dbReference type="ChEBI" id="CHEBI:59789"/>
    </ligand>
</feature>
<dbReference type="EMBL" id="CP023004">
    <property type="protein sequence ID" value="AWI09861.1"/>
    <property type="molecule type" value="Genomic_DNA"/>
</dbReference>
<keyword evidence="3" id="KW-1185">Reference proteome</keyword>
<dbReference type="InterPro" id="IPR029063">
    <property type="entry name" value="SAM-dependent_MTases_sf"/>
</dbReference>
<comment type="catalytic activity">
    <reaction evidence="1">
        <text>adenosine(2030) in 23S rRNA + S-adenosyl-L-methionine = N(6)-methyladenosine(2030) in 23S rRNA + S-adenosyl-L-homocysteine + H(+)</text>
        <dbReference type="Rhea" id="RHEA:43736"/>
        <dbReference type="Rhea" id="RHEA-COMP:10668"/>
        <dbReference type="Rhea" id="RHEA-COMP:10669"/>
        <dbReference type="ChEBI" id="CHEBI:15378"/>
        <dbReference type="ChEBI" id="CHEBI:57856"/>
        <dbReference type="ChEBI" id="CHEBI:59789"/>
        <dbReference type="ChEBI" id="CHEBI:74411"/>
        <dbReference type="ChEBI" id="CHEBI:74449"/>
        <dbReference type="EC" id="2.1.1.266"/>
    </reaction>
</comment>
<comment type="function">
    <text evidence="1">Specifically methylates the adenine in position 2030 of 23S rRNA.</text>
</comment>
<keyword evidence="1" id="KW-0949">S-adenosyl-L-methionine</keyword>
<evidence type="ECO:0000313" key="3">
    <source>
        <dbReference type="Proteomes" id="UP000244896"/>
    </source>
</evidence>
<feature type="binding site" evidence="1">
    <location>
        <position position="18"/>
    </location>
    <ligand>
        <name>S-adenosyl-L-methionine</name>
        <dbReference type="ChEBI" id="CHEBI:59789"/>
    </ligand>
</feature>
<dbReference type="OrthoDB" id="9791274at2"/>
<keyword evidence="1" id="KW-0698">rRNA processing</keyword>
<dbReference type="PANTHER" id="PTHR37426:SF1">
    <property type="entry name" value="RIBOSOMAL RNA LARGE SUBUNIT METHYLTRANSFERASE J"/>
    <property type="match status" value="1"/>
</dbReference>
<evidence type="ECO:0000256" key="1">
    <source>
        <dbReference type="HAMAP-Rule" id="MF_00934"/>
    </source>
</evidence>
<keyword evidence="1 2" id="KW-0808">Transferase</keyword>
<dbReference type="InterPro" id="IPR007473">
    <property type="entry name" value="RlmJ"/>
</dbReference>
<dbReference type="EC" id="2.1.1.266" evidence="1"/>
<dbReference type="KEGG" id="elut:CKA38_11920"/>
<feature type="binding site" evidence="1">
    <location>
        <position position="41"/>
    </location>
    <ligand>
        <name>S-adenosyl-L-methionine</name>
        <dbReference type="ChEBI" id="CHEBI:59789"/>
    </ligand>
</feature>
<gene>
    <name evidence="1" type="primary">rlmJ</name>
    <name evidence="2" type="ORF">CKA38_11920</name>
</gene>
<evidence type="ECO:0000313" key="2">
    <source>
        <dbReference type="EMBL" id="AWI09861.1"/>
    </source>
</evidence>
<name>A0A2U8E4T2_9BACT</name>
<dbReference type="HAMAP" id="MF_00934">
    <property type="entry name" value="23SrRNA_methyltr_J"/>
    <property type="match status" value="1"/>
</dbReference>
<dbReference type="GO" id="GO:0036307">
    <property type="term" value="F:23S rRNA (adenine(2030)-N(6))-methyltransferase activity"/>
    <property type="evidence" value="ECO:0007669"/>
    <property type="project" value="UniProtKB-UniRule"/>
</dbReference>
<dbReference type="GO" id="GO:0005829">
    <property type="term" value="C:cytosol"/>
    <property type="evidence" value="ECO:0007669"/>
    <property type="project" value="TreeGrafter"/>
</dbReference>
<comment type="subunit">
    <text evidence="1">Monomer.</text>
</comment>
<dbReference type="GO" id="GO:0003723">
    <property type="term" value="F:RNA binding"/>
    <property type="evidence" value="ECO:0007669"/>
    <property type="project" value="UniProtKB-UniRule"/>
</dbReference>
<feature type="binding site" evidence="1">
    <location>
        <begin position="164"/>
        <end position="165"/>
    </location>
    <ligand>
        <name>S-adenosyl-L-methionine</name>
        <dbReference type="ChEBI" id="CHEBI:59789"/>
    </ligand>
</feature>
<dbReference type="Gene3D" id="3.40.50.150">
    <property type="entry name" value="Vaccinia Virus protein VP39"/>
    <property type="match status" value="1"/>
</dbReference>
<dbReference type="Pfam" id="PF04378">
    <property type="entry name" value="RsmJ"/>
    <property type="match status" value="1"/>
</dbReference>
<comment type="similarity">
    <text evidence="1">Belongs to the RlmJ family.</text>
</comment>
<proteinExistence type="inferred from homology"/>
<dbReference type="GO" id="GO:0070475">
    <property type="term" value="P:rRNA base methylation"/>
    <property type="evidence" value="ECO:0007669"/>
    <property type="project" value="UniProtKB-UniRule"/>
</dbReference>
<dbReference type="AlphaFoldDB" id="A0A2U8E4T2"/>
<keyword evidence="1" id="KW-0694">RNA-binding</keyword>
<feature type="active site" description="Proton acceptor" evidence="1">
    <location>
        <position position="185"/>
    </location>
</feature>
<feature type="site" description="Interaction with substrate rRNA" evidence="1">
    <location>
        <position position="3"/>
    </location>
</feature>
<reference evidence="2 3" key="1">
    <citation type="journal article" date="2018" name="Syst. Appl. Microbiol.">
        <title>Ereboglobus luteus gen. nov. sp. nov. from cockroach guts, and new insights into the oxygen relationship of the genera Opitutus and Didymococcus (Verrucomicrobia: Opitutaceae).</title>
        <authorList>
            <person name="Tegtmeier D."/>
            <person name="Belitz A."/>
            <person name="Radek R."/>
            <person name="Heimerl T."/>
            <person name="Brune A."/>
        </authorList>
    </citation>
    <scope>NUCLEOTIDE SEQUENCE [LARGE SCALE GENOMIC DNA]</scope>
    <source>
        <strain evidence="2 3">Ho45</strain>
    </source>
</reference>
<dbReference type="Proteomes" id="UP000244896">
    <property type="component" value="Chromosome"/>
</dbReference>
<dbReference type="PANTHER" id="PTHR37426">
    <property type="entry name" value="RIBOSOMAL RNA LARGE SUBUNIT METHYLTRANSFERASE J"/>
    <property type="match status" value="1"/>
</dbReference>
<protein>
    <recommendedName>
        <fullName evidence="1">Ribosomal RNA large subunit methyltransferase J</fullName>
        <ecNumber evidence="1">2.1.1.266</ecNumber>
    </recommendedName>
    <alternativeName>
        <fullName evidence="1">23S rRNA (adenine(2030)-N6)-methyltransferase</fullName>
    </alternativeName>
    <alternativeName>
        <fullName evidence="1">23S rRNA m6A2030 methyltransferase</fullName>
    </alternativeName>
</protein>
<dbReference type="SUPFAM" id="SSF53335">
    <property type="entry name" value="S-adenosyl-L-methionine-dependent methyltransferases"/>
    <property type="match status" value="1"/>
</dbReference>
<keyword evidence="1 2" id="KW-0489">Methyltransferase</keyword>
<feature type="binding site" evidence="1">
    <location>
        <position position="185"/>
    </location>
    <ligand>
        <name>S-adenosyl-L-methionine</name>
        <dbReference type="ChEBI" id="CHEBI:59789"/>
    </ligand>
</feature>
<feature type="binding site" evidence="1">
    <location>
        <position position="121"/>
    </location>
    <ligand>
        <name>S-adenosyl-L-methionine</name>
        <dbReference type="ChEBI" id="CHEBI:59789"/>
    </ligand>
</feature>
<organism evidence="2 3">
    <name type="scientific">Ereboglobus luteus</name>
    <dbReference type="NCBI Taxonomy" id="1796921"/>
    <lineage>
        <taxon>Bacteria</taxon>
        <taxon>Pseudomonadati</taxon>
        <taxon>Verrucomicrobiota</taxon>
        <taxon>Opitutia</taxon>
        <taxon>Opitutales</taxon>
        <taxon>Opitutaceae</taxon>
        <taxon>Ereboglobus</taxon>
    </lineage>
</organism>
<sequence>MNYRHHYHAGNFADVMKHAVLVQLVRGMQRKEKGFLYLDTHAGRGAYDLAAADHGDTLERKPEHPDGIGRLLGEKTDAQNNPSVDATQETDPLREYIQLVRAFDRRCGNLEPDVLRIYPGSPSLVRALMRPQDRMALCEKHPDEFASLRGKFQREPRVSVHEIDGYTAIRAMLPPPEKRTLVLIDPPFEAQDEYEAITRALREGLRRMPAATFAVWYPLTERARADDFLNRLAMLGPPPTFAAELTIAGETSSLKMRGCGMAVINPPWQIDQTLAPMLDTLYQSLAQSPGGKATLDWIVRE</sequence>
<accession>A0A2U8E4T2</accession>